<proteinExistence type="predicted"/>
<sequence length="879" mass="95765">MLLPRTLLALALLAALPLSASSDPVSTNDPFRSIVLKHRALHPGPPLCCLKTPPSASLPEGPEDTLLSFEEWKSKQLRAHSQTAAPPRPETPSTDSEDPTSGHRQTWDPYYAAGGANSNTPLADYAADSAYPRDSIPPHFRVPLTDRFNYANMDCSARVHMAHRSAKSASSILSSKKDRYMLSPCTGAGTQKSAGGGVGEAQFVVVELCDDIRIDTVQMANFEFFSGVFKDFSVRVAKTYPATEDGWTVTGTYRAKNVRGVQSFHPPTSLRDFYRYIRIDFHSHYGREYYCPVSLLRVYGLTHLEQWKWDMWEAESRARLQAQRPLIAEAVQGSASSVDVFVDILPSGSINTSMTVHGDDASTEQEGAMAPKPNSSLAMNTSLTPSVSSTSSIVSVPLEPTPLQQEDVTVPPMSSSLVEVISSIASIVSHETPLTTMLTEPQPTGEHPLTHAAGSQPSPTPSSLSTQQHGPPVSTASQAHAYSSAVYTNVHSPMPSGESIFGTIMNRLTVLEANHTLYAQYVAEQTVRVRDVLRKLGEEVGRLESIGQMQARMYQRTVLEWERQRLRLELEHSELLSRVNHLADEVVFEKRLGIAQLCLLLTVLVFMGFTRGAPSVGHSRASFGRPMREWGVRSLSFGSHTEGGWNPLGLRSRSPAIQHSGAKIAQATGSDAPTVLPSSTLQRRPSSTVSFGPRHTPRASKSASSSTSSLHKYLHGSPSSRTPMRNRPLLSVDPSSTARVLPLAKSNSSTGSAHPHARSAKRLARSAHLHEVKLFHHRRGLGSSTHADRRTADQENIYDGEDVFAFVDAPAVAPPSSSTLLGDLPDTLPSRKPRRPFSPLLSQRQFTGKENKDGDAWIDTDIDGSEVEVGSDVVPYDST</sequence>
<protein>
    <recommendedName>
        <fullName evidence="7">SUN domain-containing protein</fullName>
    </recommendedName>
</protein>
<feature type="region of interest" description="Disordered" evidence="5">
    <location>
        <begin position="659"/>
        <end position="737"/>
    </location>
</feature>
<accession>A0A0C3E1M0</accession>
<dbReference type="Proteomes" id="UP000053989">
    <property type="component" value="Unassembled WGS sequence"/>
</dbReference>
<dbReference type="FunCoup" id="A0A0C3E1M0">
    <property type="interactions" value="21"/>
</dbReference>
<keyword evidence="2" id="KW-0812">Transmembrane</keyword>
<evidence type="ECO:0000256" key="5">
    <source>
        <dbReference type="SAM" id="MobiDB-lite"/>
    </source>
</evidence>
<dbReference type="GO" id="GO:0016020">
    <property type="term" value="C:membrane"/>
    <property type="evidence" value="ECO:0007669"/>
    <property type="project" value="InterPro"/>
</dbReference>
<gene>
    <name evidence="8" type="ORF">SCLCIDRAFT_1211062</name>
</gene>
<evidence type="ECO:0000256" key="1">
    <source>
        <dbReference type="ARBA" id="ARBA00004308"/>
    </source>
</evidence>
<dbReference type="GO" id="GO:0034975">
    <property type="term" value="P:protein folding in endoplasmic reticulum"/>
    <property type="evidence" value="ECO:0007669"/>
    <property type="project" value="TreeGrafter"/>
</dbReference>
<dbReference type="InParanoid" id="A0A0C3E1M0"/>
<feature type="compositionally biased region" description="Low complexity" evidence="5">
    <location>
        <begin position="455"/>
        <end position="468"/>
    </location>
</feature>
<dbReference type="GO" id="GO:0005737">
    <property type="term" value="C:cytoplasm"/>
    <property type="evidence" value="ECO:0007669"/>
    <property type="project" value="TreeGrafter"/>
</dbReference>
<reference evidence="9" key="2">
    <citation type="submission" date="2015-01" db="EMBL/GenBank/DDBJ databases">
        <title>Evolutionary Origins and Diversification of the Mycorrhizal Mutualists.</title>
        <authorList>
            <consortium name="DOE Joint Genome Institute"/>
            <consortium name="Mycorrhizal Genomics Consortium"/>
            <person name="Kohler A."/>
            <person name="Kuo A."/>
            <person name="Nagy L.G."/>
            <person name="Floudas D."/>
            <person name="Copeland A."/>
            <person name="Barry K.W."/>
            <person name="Cichocki N."/>
            <person name="Veneault-Fourrey C."/>
            <person name="LaButti K."/>
            <person name="Lindquist E.A."/>
            <person name="Lipzen A."/>
            <person name="Lundell T."/>
            <person name="Morin E."/>
            <person name="Murat C."/>
            <person name="Riley R."/>
            <person name="Ohm R."/>
            <person name="Sun H."/>
            <person name="Tunlid A."/>
            <person name="Henrissat B."/>
            <person name="Grigoriev I.V."/>
            <person name="Hibbett D.S."/>
            <person name="Martin F."/>
        </authorList>
    </citation>
    <scope>NUCLEOTIDE SEQUENCE [LARGE SCALE GENOMIC DNA]</scope>
    <source>
        <strain evidence="9">Foug A</strain>
    </source>
</reference>
<feature type="compositionally biased region" description="Low complexity" evidence="5">
    <location>
        <begin position="699"/>
        <end position="709"/>
    </location>
</feature>
<feature type="chain" id="PRO_5002174083" description="SUN domain-containing protein" evidence="6">
    <location>
        <begin position="23"/>
        <end position="879"/>
    </location>
</feature>
<dbReference type="OrthoDB" id="266334at2759"/>
<evidence type="ECO:0000313" key="8">
    <source>
        <dbReference type="EMBL" id="KIM66665.1"/>
    </source>
</evidence>
<feature type="region of interest" description="Disordered" evidence="5">
    <location>
        <begin position="437"/>
        <end position="477"/>
    </location>
</feature>
<dbReference type="InterPro" id="IPR012919">
    <property type="entry name" value="SUN_dom"/>
</dbReference>
<evidence type="ECO:0000259" key="7">
    <source>
        <dbReference type="PROSITE" id="PS51469"/>
    </source>
</evidence>
<organism evidence="8 9">
    <name type="scientific">Scleroderma citrinum Foug A</name>
    <dbReference type="NCBI Taxonomy" id="1036808"/>
    <lineage>
        <taxon>Eukaryota</taxon>
        <taxon>Fungi</taxon>
        <taxon>Dikarya</taxon>
        <taxon>Basidiomycota</taxon>
        <taxon>Agaricomycotina</taxon>
        <taxon>Agaricomycetes</taxon>
        <taxon>Agaricomycetidae</taxon>
        <taxon>Boletales</taxon>
        <taxon>Sclerodermatineae</taxon>
        <taxon>Sclerodermataceae</taxon>
        <taxon>Scleroderma</taxon>
    </lineage>
</organism>
<dbReference type="AlphaFoldDB" id="A0A0C3E1M0"/>
<reference evidence="8 9" key="1">
    <citation type="submission" date="2014-04" db="EMBL/GenBank/DDBJ databases">
        <authorList>
            <consortium name="DOE Joint Genome Institute"/>
            <person name="Kuo A."/>
            <person name="Kohler A."/>
            <person name="Nagy L.G."/>
            <person name="Floudas D."/>
            <person name="Copeland A."/>
            <person name="Barry K.W."/>
            <person name="Cichocki N."/>
            <person name="Veneault-Fourrey C."/>
            <person name="LaButti K."/>
            <person name="Lindquist E.A."/>
            <person name="Lipzen A."/>
            <person name="Lundell T."/>
            <person name="Morin E."/>
            <person name="Murat C."/>
            <person name="Sun H."/>
            <person name="Tunlid A."/>
            <person name="Henrissat B."/>
            <person name="Grigoriev I.V."/>
            <person name="Hibbett D.S."/>
            <person name="Martin F."/>
            <person name="Nordberg H.P."/>
            <person name="Cantor M.N."/>
            <person name="Hua S.X."/>
        </authorList>
    </citation>
    <scope>NUCLEOTIDE SEQUENCE [LARGE SCALE GENOMIC DNA]</scope>
    <source>
        <strain evidence="8 9">Foug A</strain>
    </source>
</reference>
<evidence type="ECO:0000256" key="2">
    <source>
        <dbReference type="ARBA" id="ARBA00022692"/>
    </source>
</evidence>
<evidence type="ECO:0000256" key="6">
    <source>
        <dbReference type="SAM" id="SignalP"/>
    </source>
</evidence>
<feature type="region of interest" description="Disordered" evidence="5">
    <location>
        <begin position="815"/>
        <end position="838"/>
    </location>
</feature>
<keyword evidence="4" id="KW-0472">Membrane</keyword>
<comment type="subcellular location">
    <subcellularLocation>
        <location evidence="1">Endomembrane system</location>
    </subcellularLocation>
</comment>
<evidence type="ECO:0000256" key="3">
    <source>
        <dbReference type="ARBA" id="ARBA00022989"/>
    </source>
</evidence>
<keyword evidence="3" id="KW-1133">Transmembrane helix</keyword>
<evidence type="ECO:0000256" key="4">
    <source>
        <dbReference type="ARBA" id="ARBA00023136"/>
    </source>
</evidence>
<dbReference type="PANTHER" id="PTHR12953">
    <property type="entry name" value="MEMBRANE PROTEIN CH1 RELATED"/>
    <property type="match status" value="1"/>
</dbReference>
<name>A0A0C3E1M0_9AGAM</name>
<dbReference type="HOGENOM" id="CLU_011244_0_0_1"/>
<dbReference type="Pfam" id="PF07738">
    <property type="entry name" value="Sad1_UNC"/>
    <property type="match status" value="1"/>
</dbReference>
<keyword evidence="6" id="KW-0732">Signal</keyword>
<dbReference type="PANTHER" id="PTHR12953:SF0">
    <property type="entry name" value="SUN DOMAIN-CONTAINING OSSIFICATION FACTOR"/>
    <property type="match status" value="1"/>
</dbReference>
<keyword evidence="9" id="KW-1185">Reference proteome</keyword>
<feature type="region of interest" description="Disordered" evidence="5">
    <location>
        <begin position="358"/>
        <end position="378"/>
    </location>
</feature>
<feature type="compositionally biased region" description="Polar residues" evidence="5">
    <location>
        <begin position="667"/>
        <end position="690"/>
    </location>
</feature>
<feature type="domain" description="SUN" evidence="7">
    <location>
        <begin position="127"/>
        <end position="303"/>
    </location>
</feature>
<feature type="region of interest" description="Disordered" evidence="5">
    <location>
        <begin position="77"/>
        <end position="113"/>
    </location>
</feature>
<dbReference type="STRING" id="1036808.A0A0C3E1M0"/>
<dbReference type="GO" id="GO:0012505">
    <property type="term" value="C:endomembrane system"/>
    <property type="evidence" value="ECO:0007669"/>
    <property type="project" value="UniProtKB-SubCell"/>
</dbReference>
<feature type="signal peptide" evidence="6">
    <location>
        <begin position="1"/>
        <end position="22"/>
    </location>
</feature>
<dbReference type="EMBL" id="KN822016">
    <property type="protein sequence ID" value="KIM66665.1"/>
    <property type="molecule type" value="Genomic_DNA"/>
</dbReference>
<dbReference type="PROSITE" id="PS51469">
    <property type="entry name" value="SUN"/>
    <property type="match status" value="1"/>
</dbReference>
<dbReference type="InterPro" id="IPR045120">
    <property type="entry name" value="Suco/Slp1-like"/>
</dbReference>
<evidence type="ECO:0000313" key="9">
    <source>
        <dbReference type="Proteomes" id="UP000053989"/>
    </source>
</evidence>